<gene>
    <name evidence="3" type="ORF">TBIB3V08_LOCUS2713</name>
</gene>
<evidence type="ECO:0000256" key="2">
    <source>
        <dbReference type="SAM" id="MobiDB-lite"/>
    </source>
</evidence>
<feature type="compositionally biased region" description="Basic and acidic residues" evidence="2">
    <location>
        <begin position="90"/>
        <end position="99"/>
    </location>
</feature>
<feature type="region of interest" description="Disordered" evidence="2">
    <location>
        <begin position="85"/>
        <end position="104"/>
    </location>
</feature>
<proteinExistence type="predicted"/>
<feature type="coiled-coil region" evidence="1">
    <location>
        <begin position="269"/>
        <end position="327"/>
    </location>
</feature>
<protein>
    <submittedName>
        <fullName evidence="3">Uncharacterized protein</fullName>
    </submittedName>
</protein>
<dbReference type="SUPFAM" id="SSF48371">
    <property type="entry name" value="ARM repeat"/>
    <property type="match status" value="1"/>
</dbReference>
<keyword evidence="1" id="KW-0175">Coiled coil</keyword>
<organism evidence="3">
    <name type="scientific">Timema bartmani</name>
    <dbReference type="NCBI Taxonomy" id="61472"/>
    <lineage>
        <taxon>Eukaryota</taxon>
        <taxon>Metazoa</taxon>
        <taxon>Ecdysozoa</taxon>
        <taxon>Arthropoda</taxon>
        <taxon>Hexapoda</taxon>
        <taxon>Insecta</taxon>
        <taxon>Pterygota</taxon>
        <taxon>Neoptera</taxon>
        <taxon>Polyneoptera</taxon>
        <taxon>Phasmatodea</taxon>
        <taxon>Timematodea</taxon>
        <taxon>Timematoidea</taxon>
        <taxon>Timematidae</taxon>
        <taxon>Timema</taxon>
    </lineage>
</organism>
<dbReference type="AlphaFoldDB" id="A0A7R9ERR0"/>
<dbReference type="InterPro" id="IPR016024">
    <property type="entry name" value="ARM-type_fold"/>
</dbReference>
<name>A0A7R9ERR0_9NEOP</name>
<evidence type="ECO:0000313" key="3">
    <source>
        <dbReference type="EMBL" id="CAD7440187.1"/>
    </source>
</evidence>
<dbReference type="EMBL" id="OD564902">
    <property type="protein sequence ID" value="CAD7440187.1"/>
    <property type="molecule type" value="Genomic_DNA"/>
</dbReference>
<evidence type="ECO:0000256" key="1">
    <source>
        <dbReference type="SAM" id="Coils"/>
    </source>
</evidence>
<sequence length="327" mass="37114">MMFTLPLMLANNRCKALGMIPDMIRKIDLKNLQHRHKAILRDIHATSCHKTELLYKLRLIANDASVLGATLSHMILSVVKHRMKDDGEETEKPTPKLGDEPPPPLWKAGEQARNLFCLVASVLNAFLARYRGQTLHQDHVETHFLKNLLQIVNCLSKTEEAFDIVTNDHVIVTVIVDLVRLTAKMKATDENSIAIKKAMLESFVNVIGDHEELTILQNKSVLYPALFEILENASESKEVRKLAIKLLDKLTLSIPNPNFITVIDQEVPAEKWEELCERKRQGAEALEAAKEEEEEMINVAETVVARLEEFREAAQQEEEVEEAVEED</sequence>
<reference evidence="3" key="1">
    <citation type="submission" date="2020-11" db="EMBL/GenBank/DDBJ databases">
        <authorList>
            <person name="Tran Van P."/>
        </authorList>
    </citation>
    <scope>NUCLEOTIDE SEQUENCE</scope>
</reference>
<accession>A0A7R9ERR0</accession>